<comment type="cofactor">
    <cofactor evidence="1">
        <name>FAD</name>
        <dbReference type="ChEBI" id="CHEBI:57692"/>
    </cofactor>
</comment>
<dbReference type="VEuPathDB" id="FungiDB:Z519_05674"/>
<evidence type="ECO:0000256" key="2">
    <source>
        <dbReference type="ARBA" id="ARBA00010139"/>
    </source>
</evidence>
<dbReference type="RefSeq" id="XP_016619738.1">
    <property type="nucleotide sequence ID" value="XM_016763414.1"/>
</dbReference>
<evidence type="ECO:0000313" key="4">
    <source>
        <dbReference type="Proteomes" id="UP000053789"/>
    </source>
</evidence>
<proteinExistence type="inferred from homology"/>
<dbReference type="Proteomes" id="UP000053789">
    <property type="component" value="Unassembled WGS sequence"/>
</dbReference>
<keyword evidence="4" id="KW-1185">Reference proteome</keyword>
<reference evidence="3" key="1">
    <citation type="submission" date="2015-01" db="EMBL/GenBank/DDBJ databases">
        <title>The Genome Sequence of Cladophialophora bantiana CBS 173.52.</title>
        <authorList>
            <consortium name="The Broad Institute Genomics Platform"/>
            <person name="Cuomo C."/>
            <person name="de Hoog S."/>
            <person name="Gorbushina A."/>
            <person name="Stielow B."/>
            <person name="Teixiera M."/>
            <person name="Abouelleil A."/>
            <person name="Chapman S.B."/>
            <person name="Priest M."/>
            <person name="Young S.K."/>
            <person name="Wortman J."/>
            <person name="Nusbaum C."/>
            <person name="Birren B."/>
        </authorList>
    </citation>
    <scope>NUCLEOTIDE SEQUENCE [LARGE SCALE GENOMIC DNA]</scope>
    <source>
        <strain evidence="3">CBS 173.52</strain>
    </source>
</reference>
<dbReference type="InterPro" id="IPR051209">
    <property type="entry name" value="FAD-bind_Monooxygenase_sf"/>
</dbReference>
<dbReference type="PANTHER" id="PTHR42877">
    <property type="entry name" value="L-ORNITHINE N(5)-MONOOXYGENASE-RELATED"/>
    <property type="match status" value="1"/>
</dbReference>
<name>A0A0D2I8D7_CLAB1</name>
<dbReference type="AlphaFoldDB" id="A0A0D2I8D7"/>
<accession>A0A0D2I8D7</accession>
<dbReference type="OrthoDB" id="74360at2759"/>
<dbReference type="EMBL" id="KN846987">
    <property type="protein sequence ID" value="KIW93069.1"/>
    <property type="molecule type" value="Genomic_DNA"/>
</dbReference>
<organism evidence="3 4">
    <name type="scientific">Cladophialophora bantiana (strain ATCC 10958 / CBS 173.52 / CDC B-1940 / NIH 8579)</name>
    <name type="common">Xylohypha bantiana</name>
    <dbReference type="NCBI Taxonomy" id="1442370"/>
    <lineage>
        <taxon>Eukaryota</taxon>
        <taxon>Fungi</taxon>
        <taxon>Dikarya</taxon>
        <taxon>Ascomycota</taxon>
        <taxon>Pezizomycotina</taxon>
        <taxon>Eurotiomycetes</taxon>
        <taxon>Chaetothyriomycetidae</taxon>
        <taxon>Chaetothyriales</taxon>
        <taxon>Herpotrichiellaceae</taxon>
        <taxon>Cladophialophora</taxon>
    </lineage>
</organism>
<gene>
    <name evidence="3" type="ORF">Z519_05674</name>
</gene>
<protein>
    <submittedName>
        <fullName evidence="3">Uncharacterized protein</fullName>
    </submittedName>
</protein>
<evidence type="ECO:0000256" key="1">
    <source>
        <dbReference type="ARBA" id="ARBA00001974"/>
    </source>
</evidence>
<dbReference type="GeneID" id="27698602"/>
<dbReference type="HOGENOM" id="CLU_2426827_0_0_1"/>
<sequence>MKKCQIRSLNVKADMQRAFNQYIQNVHQDLVWTGVCTNKDKATNKITAVWPGSSIHYMKFIEQPRWEDFEIEYQKVCAVQTTWSGSRRPLN</sequence>
<comment type="similarity">
    <text evidence="2">Belongs to the FAD-binding monooxygenase family.</text>
</comment>
<evidence type="ECO:0000313" key="3">
    <source>
        <dbReference type="EMBL" id="KIW93069.1"/>
    </source>
</evidence>
<dbReference type="PANTHER" id="PTHR42877:SF4">
    <property type="entry name" value="FAD_NAD(P)-BINDING DOMAIN-CONTAINING PROTEIN-RELATED"/>
    <property type="match status" value="1"/>
</dbReference>